<organism evidence="1 2">
    <name type="scientific">Lecanicillium saksenae</name>
    <dbReference type="NCBI Taxonomy" id="468837"/>
    <lineage>
        <taxon>Eukaryota</taxon>
        <taxon>Fungi</taxon>
        <taxon>Dikarya</taxon>
        <taxon>Ascomycota</taxon>
        <taxon>Pezizomycotina</taxon>
        <taxon>Sordariomycetes</taxon>
        <taxon>Hypocreomycetidae</taxon>
        <taxon>Hypocreales</taxon>
        <taxon>Cordycipitaceae</taxon>
        <taxon>Lecanicillium</taxon>
    </lineage>
</organism>
<sequence>MLLHLLTALTSPAGYTKDPQFASHNLEPQTPTRAPTSSQRYLVQRRIISEEQGLAAAAQVPTCSCQLKPLVAGGLTARFGLAHPLETTADPFSTLTAHLAGLSVQAAFVAGCRKSVTNGSAAFATCKIQCTGAFANLRPIFLPAEDPDSHTPPLGILVGWALVSMFRLARPFNNFAPTKCLERLLFQTRISALPRTHCFQSRSVSHESSCQGAPHSIIIVLWWPGSQRARRLVRRAKCEDTERPVVACDTCAT</sequence>
<accession>A0ACC1QPQ0</accession>
<dbReference type="EMBL" id="JANAKD010001144">
    <property type="protein sequence ID" value="KAJ3482841.1"/>
    <property type="molecule type" value="Genomic_DNA"/>
</dbReference>
<evidence type="ECO:0000313" key="1">
    <source>
        <dbReference type="EMBL" id="KAJ3482841.1"/>
    </source>
</evidence>
<protein>
    <submittedName>
        <fullName evidence="1">Uncharacterized protein</fullName>
    </submittedName>
</protein>
<proteinExistence type="predicted"/>
<gene>
    <name evidence="1" type="ORF">NLG97_g7460</name>
</gene>
<dbReference type="Proteomes" id="UP001148737">
    <property type="component" value="Unassembled WGS sequence"/>
</dbReference>
<comment type="caution">
    <text evidence="1">The sequence shown here is derived from an EMBL/GenBank/DDBJ whole genome shotgun (WGS) entry which is preliminary data.</text>
</comment>
<reference evidence="1" key="1">
    <citation type="submission" date="2022-07" db="EMBL/GenBank/DDBJ databases">
        <title>Genome Sequence of Lecanicillium saksenae.</title>
        <authorList>
            <person name="Buettner E."/>
        </authorList>
    </citation>
    <scope>NUCLEOTIDE SEQUENCE</scope>
    <source>
        <strain evidence="1">VT-O1</strain>
    </source>
</reference>
<keyword evidence="2" id="KW-1185">Reference proteome</keyword>
<evidence type="ECO:0000313" key="2">
    <source>
        <dbReference type="Proteomes" id="UP001148737"/>
    </source>
</evidence>
<name>A0ACC1QPQ0_9HYPO</name>